<dbReference type="EMBL" id="BGPR01000568">
    <property type="protein sequence ID" value="GBM26752.1"/>
    <property type="molecule type" value="Genomic_DNA"/>
</dbReference>
<evidence type="ECO:0000313" key="2">
    <source>
        <dbReference type="Proteomes" id="UP000499080"/>
    </source>
</evidence>
<evidence type="ECO:0000313" key="1">
    <source>
        <dbReference type="EMBL" id="GBM26752.1"/>
    </source>
</evidence>
<gene>
    <name evidence="1" type="ORF">AVEN_175903_1</name>
</gene>
<name>A0A4Y2ECE6_ARAVE</name>
<comment type="caution">
    <text evidence="1">The sequence shown here is derived from an EMBL/GenBank/DDBJ whole genome shotgun (WGS) entry which is preliminary data.</text>
</comment>
<proteinExistence type="predicted"/>
<protein>
    <submittedName>
        <fullName evidence="1">Uncharacterized protein</fullName>
    </submittedName>
</protein>
<dbReference type="AlphaFoldDB" id="A0A4Y2ECE6"/>
<dbReference type="Proteomes" id="UP000499080">
    <property type="component" value="Unassembled WGS sequence"/>
</dbReference>
<reference evidence="1 2" key="1">
    <citation type="journal article" date="2019" name="Sci. Rep.">
        <title>Orb-weaving spider Araneus ventricosus genome elucidates the spidroin gene catalogue.</title>
        <authorList>
            <person name="Kono N."/>
            <person name="Nakamura H."/>
            <person name="Ohtoshi R."/>
            <person name="Moran D.A.P."/>
            <person name="Shinohara A."/>
            <person name="Yoshida Y."/>
            <person name="Fujiwara M."/>
            <person name="Mori M."/>
            <person name="Tomita M."/>
            <person name="Arakawa K."/>
        </authorList>
    </citation>
    <scope>NUCLEOTIDE SEQUENCE [LARGE SCALE GENOMIC DNA]</scope>
</reference>
<sequence>MAGSIDAPEAEGLFGKKINVDVSCQTLRRLQRAILISGVLLTHVNVRPQSADPPTQLMEQFKLGVSDHRHLAPT</sequence>
<accession>A0A4Y2ECE6</accession>
<organism evidence="1 2">
    <name type="scientific">Araneus ventricosus</name>
    <name type="common">Orbweaver spider</name>
    <name type="synonym">Epeira ventricosa</name>
    <dbReference type="NCBI Taxonomy" id="182803"/>
    <lineage>
        <taxon>Eukaryota</taxon>
        <taxon>Metazoa</taxon>
        <taxon>Ecdysozoa</taxon>
        <taxon>Arthropoda</taxon>
        <taxon>Chelicerata</taxon>
        <taxon>Arachnida</taxon>
        <taxon>Araneae</taxon>
        <taxon>Araneomorphae</taxon>
        <taxon>Entelegynae</taxon>
        <taxon>Araneoidea</taxon>
        <taxon>Araneidae</taxon>
        <taxon>Araneus</taxon>
    </lineage>
</organism>
<keyword evidence="2" id="KW-1185">Reference proteome</keyword>